<comment type="caution">
    <text evidence="6">The sequence shown here is derived from an EMBL/GenBank/DDBJ whole genome shotgun (WGS) entry which is preliminary data.</text>
</comment>
<comment type="subcellular location">
    <subcellularLocation>
        <location evidence="1">Cytoplasmic vesicle</location>
    </subcellularLocation>
    <subcellularLocation>
        <location evidence="2">Golgi apparatus</location>
        <location evidence="2">trans-Golgi network</location>
    </subcellularLocation>
</comment>
<reference evidence="6" key="1">
    <citation type="submission" date="2023-10" db="EMBL/GenBank/DDBJ databases">
        <authorList>
            <person name="Chen Y."/>
            <person name="Shah S."/>
            <person name="Dougan E. K."/>
            <person name="Thang M."/>
            <person name="Chan C."/>
        </authorList>
    </citation>
    <scope>NUCLEOTIDE SEQUENCE [LARGE SCALE GENOMIC DNA]</scope>
</reference>
<keyword evidence="3" id="KW-0333">Golgi apparatus</keyword>
<dbReference type="EMBL" id="CAUYUJ010015236">
    <property type="protein sequence ID" value="CAK0851413.1"/>
    <property type="molecule type" value="Genomic_DNA"/>
</dbReference>
<organism evidence="6 7">
    <name type="scientific">Prorocentrum cordatum</name>
    <dbReference type="NCBI Taxonomy" id="2364126"/>
    <lineage>
        <taxon>Eukaryota</taxon>
        <taxon>Sar</taxon>
        <taxon>Alveolata</taxon>
        <taxon>Dinophyceae</taxon>
        <taxon>Prorocentrales</taxon>
        <taxon>Prorocentraceae</taxon>
        <taxon>Prorocentrum</taxon>
    </lineage>
</organism>
<dbReference type="PROSITE" id="PS50942">
    <property type="entry name" value="ENTH"/>
    <property type="match status" value="1"/>
</dbReference>
<evidence type="ECO:0000256" key="4">
    <source>
        <dbReference type="ARBA" id="ARBA00023329"/>
    </source>
</evidence>
<dbReference type="InterPro" id="IPR035802">
    <property type="entry name" value="ENTH/VHS_tepsin"/>
</dbReference>
<dbReference type="InterPro" id="IPR013809">
    <property type="entry name" value="ENTH"/>
</dbReference>
<dbReference type="InterPro" id="IPR039273">
    <property type="entry name" value="TEPSIN"/>
</dbReference>
<evidence type="ECO:0000256" key="1">
    <source>
        <dbReference type="ARBA" id="ARBA00004541"/>
    </source>
</evidence>
<dbReference type="Proteomes" id="UP001189429">
    <property type="component" value="Unassembled WGS sequence"/>
</dbReference>
<evidence type="ECO:0000256" key="2">
    <source>
        <dbReference type="ARBA" id="ARBA00004601"/>
    </source>
</evidence>
<dbReference type="PANTHER" id="PTHR21514">
    <property type="entry name" value="AP-4 COMPLEX ACCESSORY SUBUNIT TEPSIN"/>
    <property type="match status" value="1"/>
</dbReference>
<dbReference type="InterPro" id="IPR008942">
    <property type="entry name" value="ENTH_VHS"/>
</dbReference>
<feature type="domain" description="ENTH" evidence="5">
    <location>
        <begin position="1"/>
        <end position="127"/>
    </location>
</feature>
<dbReference type="SUPFAM" id="SSF48464">
    <property type="entry name" value="ENTH/VHS domain"/>
    <property type="match status" value="1"/>
</dbReference>
<evidence type="ECO:0000313" key="7">
    <source>
        <dbReference type="Proteomes" id="UP001189429"/>
    </source>
</evidence>
<keyword evidence="4" id="KW-0968">Cytoplasmic vesicle</keyword>
<accession>A0ABN9TYL4</accession>
<name>A0ABN9TYL4_9DINO</name>
<evidence type="ECO:0000259" key="5">
    <source>
        <dbReference type="PROSITE" id="PS50942"/>
    </source>
</evidence>
<dbReference type="Pfam" id="PF01417">
    <property type="entry name" value="ENTH"/>
    <property type="match status" value="1"/>
</dbReference>
<proteinExistence type="predicted"/>
<evidence type="ECO:0000256" key="3">
    <source>
        <dbReference type="ARBA" id="ARBA00023034"/>
    </source>
</evidence>
<gene>
    <name evidence="6" type="ORF">PCOR1329_LOCUS43570</name>
</gene>
<dbReference type="CDD" id="cd03572">
    <property type="entry name" value="ENTH_like_Tepsin"/>
    <property type="match status" value="1"/>
</dbReference>
<evidence type="ECO:0000313" key="6">
    <source>
        <dbReference type="EMBL" id="CAK0851413.1"/>
    </source>
</evidence>
<dbReference type="PANTHER" id="PTHR21514:SF0">
    <property type="entry name" value="AP-4 COMPLEX ACCESSORY SUBUNIT TEPSIN"/>
    <property type="match status" value="1"/>
</dbReference>
<protein>
    <recommendedName>
        <fullName evidence="5">ENTH domain-containing protein</fullName>
    </recommendedName>
</protein>
<dbReference type="Gene3D" id="1.25.40.90">
    <property type="match status" value="1"/>
</dbReference>
<sequence length="176" mass="18995">MDRSTLNKATSSDDVPTPGYLFTEIAKATFDDVNACQQLADYLLKKLERDDPLVKVKVLRIIRHVCDQGKPEFRRAVQKRADLVKACLQYRGKPDPLKGDAPNKAVRDEADTAVKSVFSSDSNTNAYGMAQGAGPKMQGFGSDSADGGAGCDRAPFSSILAGMPLEVCLCIAHSRV</sequence>
<keyword evidence="7" id="KW-1185">Reference proteome</keyword>